<sequence>MEYSRTIEMLDSPGVYGVRPHSSNDPSPPTEHRGLRAAQACVACRKQKRKCDKQLPLCSLCSRMGRSCDYSDSTPTPNADDFAMLRQKVTDLEAKLESRDTPWGRTNVIGGGRSYISSPDQSLPPEQSSSFPPMFLLDSEIFKETRMIIPKPAIKLGPEVYNTLGSIIDVRDIVDRYFENVHLWLPIVSKKRTQLTLEKPAPDIPADLALLLLAMKLIGQGGHQNPIEAQSPLYWMAKHCFSLVESGGLMTVQFLQSALLITAYEIGNAIYPAAYLSSGHCTRIGILMGIHDRHHAPQILRKSGAWSEVEEIKRCWWAAMLFDRYVHLGSEGHQLATDDPPLQTVLPANESSWDEGDMTTSEPLYMSTPTSVRAGAFARTCQATHLMGRMIRVLNDRSSDPATRFAEAIQLHRTLTALSNVLPYEVSESAAQYSTAMGLCYSSLLHLCEPFSCTETNRGDHTLEETEMQAISIPGMQEAAGKVLEFSLVLQKLMDQNLSAISPLLADCLYSATATFQWLVHETGSEEYITGYNSLRSILVEMSKRWVVAGEYVKILEVRLEYILQSHR</sequence>
<evidence type="ECO:0000256" key="1">
    <source>
        <dbReference type="ARBA" id="ARBA00004123"/>
    </source>
</evidence>
<accession>W2RPB4</accession>
<evidence type="ECO:0000256" key="3">
    <source>
        <dbReference type="ARBA" id="ARBA00023015"/>
    </source>
</evidence>
<evidence type="ECO:0000256" key="7">
    <source>
        <dbReference type="SAM" id="MobiDB-lite"/>
    </source>
</evidence>
<dbReference type="Pfam" id="PF00172">
    <property type="entry name" value="Zn_clus"/>
    <property type="match status" value="1"/>
</dbReference>
<dbReference type="InParanoid" id="W2RPB4"/>
<dbReference type="STRING" id="1220924.W2RPB4"/>
<dbReference type="PANTHER" id="PTHR47338:SF20">
    <property type="entry name" value="ZN(II)2CYS6 TRANSCRIPTION FACTOR (EUROFUNG)"/>
    <property type="match status" value="1"/>
</dbReference>
<dbReference type="GO" id="GO:0005634">
    <property type="term" value="C:nucleus"/>
    <property type="evidence" value="ECO:0007669"/>
    <property type="project" value="UniProtKB-SubCell"/>
</dbReference>
<organism evidence="9 10">
    <name type="scientific">Cyphellophora europaea (strain CBS 101466)</name>
    <name type="common">Phialophora europaea</name>
    <dbReference type="NCBI Taxonomy" id="1220924"/>
    <lineage>
        <taxon>Eukaryota</taxon>
        <taxon>Fungi</taxon>
        <taxon>Dikarya</taxon>
        <taxon>Ascomycota</taxon>
        <taxon>Pezizomycotina</taxon>
        <taxon>Eurotiomycetes</taxon>
        <taxon>Chaetothyriomycetidae</taxon>
        <taxon>Chaetothyriales</taxon>
        <taxon>Cyphellophoraceae</taxon>
        <taxon>Cyphellophora</taxon>
    </lineage>
</organism>
<dbReference type="RefSeq" id="XP_008719733.1">
    <property type="nucleotide sequence ID" value="XM_008721511.1"/>
</dbReference>
<protein>
    <recommendedName>
        <fullName evidence="8">Zn(2)-C6 fungal-type domain-containing protein</fullName>
    </recommendedName>
</protein>
<dbReference type="VEuPathDB" id="FungiDB:HMPREF1541_07186"/>
<dbReference type="InterPro" id="IPR050815">
    <property type="entry name" value="TF_fung"/>
</dbReference>
<keyword evidence="6" id="KW-0539">Nucleus</keyword>
<evidence type="ECO:0000256" key="4">
    <source>
        <dbReference type="ARBA" id="ARBA00023125"/>
    </source>
</evidence>
<dbReference type="InterPro" id="IPR007219">
    <property type="entry name" value="XnlR_reg_dom"/>
</dbReference>
<evidence type="ECO:0000256" key="2">
    <source>
        <dbReference type="ARBA" id="ARBA00022723"/>
    </source>
</evidence>
<dbReference type="PANTHER" id="PTHR47338">
    <property type="entry name" value="ZN(II)2CYS6 TRANSCRIPTION FACTOR (EUROFUNG)-RELATED"/>
    <property type="match status" value="1"/>
</dbReference>
<dbReference type="EMBL" id="KB822723">
    <property type="protein sequence ID" value="ETN37564.1"/>
    <property type="molecule type" value="Genomic_DNA"/>
</dbReference>
<dbReference type="GeneID" id="19974525"/>
<dbReference type="OrthoDB" id="270167at2759"/>
<evidence type="ECO:0000259" key="8">
    <source>
        <dbReference type="PROSITE" id="PS50048"/>
    </source>
</evidence>
<dbReference type="HOGENOM" id="CLU_023880_2_0_1"/>
<keyword evidence="5" id="KW-0804">Transcription</keyword>
<dbReference type="AlphaFoldDB" id="W2RPB4"/>
<feature type="region of interest" description="Disordered" evidence="7">
    <location>
        <begin position="13"/>
        <end position="32"/>
    </location>
</feature>
<dbReference type="PROSITE" id="PS00463">
    <property type="entry name" value="ZN2_CY6_FUNGAL_1"/>
    <property type="match status" value="1"/>
</dbReference>
<keyword evidence="2" id="KW-0479">Metal-binding</keyword>
<evidence type="ECO:0000313" key="10">
    <source>
        <dbReference type="Proteomes" id="UP000030752"/>
    </source>
</evidence>
<dbReference type="GO" id="GO:0003677">
    <property type="term" value="F:DNA binding"/>
    <property type="evidence" value="ECO:0007669"/>
    <property type="project" value="UniProtKB-KW"/>
</dbReference>
<proteinExistence type="predicted"/>
<dbReference type="GO" id="GO:0008270">
    <property type="term" value="F:zinc ion binding"/>
    <property type="evidence" value="ECO:0007669"/>
    <property type="project" value="InterPro"/>
</dbReference>
<dbReference type="GO" id="GO:0000981">
    <property type="term" value="F:DNA-binding transcription factor activity, RNA polymerase II-specific"/>
    <property type="evidence" value="ECO:0007669"/>
    <property type="project" value="InterPro"/>
</dbReference>
<dbReference type="SMART" id="SM00066">
    <property type="entry name" value="GAL4"/>
    <property type="match status" value="1"/>
</dbReference>
<dbReference type="Pfam" id="PF04082">
    <property type="entry name" value="Fungal_trans"/>
    <property type="match status" value="1"/>
</dbReference>
<keyword evidence="3" id="KW-0805">Transcription regulation</keyword>
<dbReference type="PROSITE" id="PS50048">
    <property type="entry name" value="ZN2_CY6_FUNGAL_2"/>
    <property type="match status" value="1"/>
</dbReference>
<name>W2RPB4_CYPE1</name>
<evidence type="ECO:0000256" key="6">
    <source>
        <dbReference type="ARBA" id="ARBA00023242"/>
    </source>
</evidence>
<gene>
    <name evidence="9" type="ORF">HMPREF1541_07186</name>
</gene>
<evidence type="ECO:0000256" key="5">
    <source>
        <dbReference type="ARBA" id="ARBA00023163"/>
    </source>
</evidence>
<dbReference type="CDD" id="cd00067">
    <property type="entry name" value="GAL4"/>
    <property type="match status" value="1"/>
</dbReference>
<dbReference type="Gene3D" id="4.10.240.10">
    <property type="entry name" value="Zn(2)-C6 fungal-type DNA-binding domain"/>
    <property type="match status" value="1"/>
</dbReference>
<keyword evidence="10" id="KW-1185">Reference proteome</keyword>
<keyword evidence="4" id="KW-0238">DNA-binding</keyword>
<dbReference type="InterPro" id="IPR001138">
    <property type="entry name" value="Zn2Cys6_DnaBD"/>
</dbReference>
<evidence type="ECO:0000313" key="9">
    <source>
        <dbReference type="EMBL" id="ETN37564.1"/>
    </source>
</evidence>
<dbReference type="InterPro" id="IPR036864">
    <property type="entry name" value="Zn2-C6_fun-type_DNA-bd_sf"/>
</dbReference>
<dbReference type="CDD" id="cd12148">
    <property type="entry name" value="fungal_TF_MHR"/>
    <property type="match status" value="1"/>
</dbReference>
<dbReference type="GO" id="GO:0006351">
    <property type="term" value="P:DNA-templated transcription"/>
    <property type="evidence" value="ECO:0007669"/>
    <property type="project" value="InterPro"/>
</dbReference>
<dbReference type="eggNOG" id="ENOG502SID0">
    <property type="taxonomic scope" value="Eukaryota"/>
</dbReference>
<dbReference type="SUPFAM" id="SSF57701">
    <property type="entry name" value="Zn2/Cys6 DNA-binding domain"/>
    <property type="match status" value="1"/>
</dbReference>
<reference evidence="9 10" key="1">
    <citation type="submission" date="2013-03" db="EMBL/GenBank/DDBJ databases">
        <title>The Genome Sequence of Phialophora europaea CBS 101466.</title>
        <authorList>
            <consortium name="The Broad Institute Genomics Platform"/>
            <person name="Cuomo C."/>
            <person name="de Hoog S."/>
            <person name="Gorbushina A."/>
            <person name="Walker B."/>
            <person name="Young S.K."/>
            <person name="Zeng Q."/>
            <person name="Gargeya S."/>
            <person name="Fitzgerald M."/>
            <person name="Haas B."/>
            <person name="Abouelleil A."/>
            <person name="Allen A.W."/>
            <person name="Alvarado L."/>
            <person name="Arachchi H.M."/>
            <person name="Berlin A.M."/>
            <person name="Chapman S.B."/>
            <person name="Gainer-Dewar J."/>
            <person name="Goldberg J."/>
            <person name="Griggs A."/>
            <person name="Gujja S."/>
            <person name="Hansen M."/>
            <person name="Howarth C."/>
            <person name="Imamovic A."/>
            <person name="Ireland A."/>
            <person name="Larimer J."/>
            <person name="McCowan C."/>
            <person name="Murphy C."/>
            <person name="Pearson M."/>
            <person name="Poon T.W."/>
            <person name="Priest M."/>
            <person name="Roberts A."/>
            <person name="Saif S."/>
            <person name="Shea T."/>
            <person name="Sisk P."/>
            <person name="Sykes S."/>
            <person name="Wortman J."/>
            <person name="Nusbaum C."/>
            <person name="Birren B."/>
        </authorList>
    </citation>
    <scope>NUCLEOTIDE SEQUENCE [LARGE SCALE GENOMIC DNA]</scope>
    <source>
        <strain evidence="9 10">CBS 101466</strain>
    </source>
</reference>
<comment type="subcellular location">
    <subcellularLocation>
        <location evidence="1">Nucleus</location>
    </subcellularLocation>
</comment>
<feature type="domain" description="Zn(2)-C6 fungal-type" evidence="8">
    <location>
        <begin position="40"/>
        <end position="70"/>
    </location>
</feature>
<dbReference type="Proteomes" id="UP000030752">
    <property type="component" value="Unassembled WGS sequence"/>
</dbReference>